<organism evidence="1 2">
    <name type="scientific">Ardenticatena maritima</name>
    <dbReference type="NCBI Taxonomy" id="872965"/>
    <lineage>
        <taxon>Bacteria</taxon>
        <taxon>Bacillati</taxon>
        <taxon>Chloroflexota</taxon>
        <taxon>Ardenticatenia</taxon>
        <taxon>Ardenticatenales</taxon>
        <taxon>Ardenticatenaceae</taxon>
        <taxon>Ardenticatena</taxon>
    </lineage>
</organism>
<sequence length="217" mass="25533">MRDIKIDFISGLSKDHIGVPHQRYLVTHGIKRCYIICTRCMTSSKVGQRIQQKRNASSLRILPGFIDKWFKHNRHCCDHVERLLRFTQPMEKARDSRRQVREGIRRGQWTGRFGIEPQQPPNRRIRQCTTRGMAQRKSAYFDTINTLMKLLKSCPFWIPKSNNIASIRCHCHNLVPITHKPPPNFMQMLFRSTMGGNITGNHMQNPHTKHLRYQNFA</sequence>
<dbReference type="AlphaFoldDB" id="A0A0P6YAZ5"/>
<evidence type="ECO:0000313" key="2">
    <source>
        <dbReference type="Proteomes" id="UP000050502"/>
    </source>
</evidence>
<accession>A0A0P6YAZ5</accession>
<comment type="caution">
    <text evidence="1">The sequence shown here is derived from an EMBL/GenBank/DDBJ whole genome shotgun (WGS) entry which is preliminary data.</text>
</comment>
<protein>
    <submittedName>
        <fullName evidence="1">Uncharacterized protein</fullName>
    </submittedName>
</protein>
<proteinExistence type="predicted"/>
<evidence type="ECO:0000313" key="1">
    <source>
        <dbReference type="EMBL" id="KPL87260.1"/>
    </source>
</evidence>
<name>A0A0P6YAZ5_9CHLR</name>
<reference evidence="1 2" key="1">
    <citation type="submission" date="2015-07" db="EMBL/GenBank/DDBJ databases">
        <title>Whole genome sequence of Ardenticatena maritima DSM 23922.</title>
        <authorList>
            <person name="Hemp J."/>
            <person name="Ward L.M."/>
            <person name="Pace L.A."/>
            <person name="Fischer W.W."/>
        </authorList>
    </citation>
    <scope>NUCLEOTIDE SEQUENCE [LARGE SCALE GENOMIC DNA]</scope>
    <source>
        <strain evidence="1 2">110S</strain>
    </source>
</reference>
<gene>
    <name evidence="1" type="ORF">SE16_12220</name>
</gene>
<dbReference type="Proteomes" id="UP000050502">
    <property type="component" value="Unassembled WGS sequence"/>
</dbReference>
<dbReference type="EMBL" id="LGKN01000006">
    <property type="protein sequence ID" value="KPL87260.1"/>
    <property type="molecule type" value="Genomic_DNA"/>
</dbReference>